<sequence>MLYPCQGSSDYLDTTCLNNIRPEQTGIVMQSALLAVCVSLTLTLHCGLQVTSSQVVEFNQLSSEEGYNVDISFMNAVSEENTIYRERFNRHRATNKNVARSRVYGSDDIVHTEQP</sequence>
<dbReference type="AlphaFoldDB" id="A0A7R9DA50"/>
<name>A0A7R9DA50_TIMCR</name>
<reference evidence="1" key="1">
    <citation type="submission" date="2020-11" db="EMBL/GenBank/DDBJ databases">
        <authorList>
            <person name="Tran Van P."/>
        </authorList>
    </citation>
    <scope>NUCLEOTIDE SEQUENCE</scope>
</reference>
<proteinExistence type="predicted"/>
<gene>
    <name evidence="1" type="ORF">TCEB3V08_LOCUS10681</name>
</gene>
<dbReference type="EMBL" id="OC321891">
    <property type="protein sequence ID" value="CAD7410865.1"/>
    <property type="molecule type" value="Genomic_DNA"/>
</dbReference>
<accession>A0A7R9DA50</accession>
<evidence type="ECO:0000313" key="1">
    <source>
        <dbReference type="EMBL" id="CAD7410865.1"/>
    </source>
</evidence>
<protein>
    <submittedName>
        <fullName evidence="1">Uncharacterized protein</fullName>
    </submittedName>
</protein>
<organism evidence="1">
    <name type="scientific">Timema cristinae</name>
    <name type="common">Walking stick</name>
    <dbReference type="NCBI Taxonomy" id="61476"/>
    <lineage>
        <taxon>Eukaryota</taxon>
        <taxon>Metazoa</taxon>
        <taxon>Ecdysozoa</taxon>
        <taxon>Arthropoda</taxon>
        <taxon>Hexapoda</taxon>
        <taxon>Insecta</taxon>
        <taxon>Pterygota</taxon>
        <taxon>Neoptera</taxon>
        <taxon>Polyneoptera</taxon>
        <taxon>Phasmatodea</taxon>
        <taxon>Timematodea</taxon>
        <taxon>Timematoidea</taxon>
        <taxon>Timematidae</taxon>
        <taxon>Timema</taxon>
    </lineage>
</organism>